<dbReference type="PANTHER" id="PTHR42798:SF7">
    <property type="entry name" value="ALPHA-D-RIBOSE 1-METHYLPHOSPHONATE 5-TRIPHOSPHATE SYNTHASE SUBUNIT PHNL"/>
    <property type="match status" value="1"/>
</dbReference>
<name>A0A1M7Q793_9BACI</name>
<dbReference type="SUPFAM" id="SSF52540">
    <property type="entry name" value="P-loop containing nucleoside triphosphate hydrolases"/>
    <property type="match status" value="1"/>
</dbReference>
<dbReference type="CDD" id="cd03255">
    <property type="entry name" value="ABC_MJ0796_LolCDE_FtsE"/>
    <property type="match status" value="1"/>
</dbReference>
<evidence type="ECO:0000256" key="3">
    <source>
        <dbReference type="ARBA" id="ARBA00022741"/>
    </source>
</evidence>
<dbReference type="Gene3D" id="3.40.50.300">
    <property type="entry name" value="P-loop containing nucleotide triphosphate hydrolases"/>
    <property type="match status" value="1"/>
</dbReference>
<dbReference type="PANTHER" id="PTHR42798">
    <property type="entry name" value="LIPOPROTEIN-RELEASING SYSTEM ATP-BINDING PROTEIN LOLD"/>
    <property type="match status" value="1"/>
</dbReference>
<protein>
    <submittedName>
        <fullName evidence="6">Putative ABC transport system ATP-binding protein</fullName>
    </submittedName>
</protein>
<dbReference type="GO" id="GO:0016887">
    <property type="term" value="F:ATP hydrolysis activity"/>
    <property type="evidence" value="ECO:0007669"/>
    <property type="project" value="InterPro"/>
</dbReference>
<keyword evidence="4 6" id="KW-0067">ATP-binding</keyword>
<evidence type="ECO:0000259" key="5">
    <source>
        <dbReference type="PROSITE" id="PS50893"/>
    </source>
</evidence>
<dbReference type="EMBL" id="FRCZ01000006">
    <property type="protein sequence ID" value="SHN26158.1"/>
    <property type="molecule type" value="Genomic_DNA"/>
</dbReference>
<dbReference type="Proteomes" id="UP000184184">
    <property type="component" value="Unassembled WGS sequence"/>
</dbReference>
<dbReference type="SMART" id="SM00382">
    <property type="entry name" value="AAA"/>
    <property type="match status" value="1"/>
</dbReference>
<dbReference type="InterPro" id="IPR017911">
    <property type="entry name" value="MacB-like_ATP-bd"/>
</dbReference>
<dbReference type="OrthoDB" id="9791546at2"/>
<evidence type="ECO:0000256" key="1">
    <source>
        <dbReference type="ARBA" id="ARBA00005417"/>
    </source>
</evidence>
<gene>
    <name evidence="6" type="ORF">SAMN05216179_2822</name>
</gene>
<keyword evidence="2" id="KW-0813">Transport</keyword>
<evidence type="ECO:0000313" key="7">
    <source>
        <dbReference type="Proteomes" id="UP000184184"/>
    </source>
</evidence>
<dbReference type="AlphaFoldDB" id="A0A1M7Q793"/>
<keyword evidence="3" id="KW-0547">Nucleotide-binding</keyword>
<dbReference type="GO" id="GO:0098796">
    <property type="term" value="C:membrane protein complex"/>
    <property type="evidence" value="ECO:0007669"/>
    <property type="project" value="UniProtKB-ARBA"/>
</dbReference>
<dbReference type="InterPro" id="IPR003439">
    <property type="entry name" value="ABC_transporter-like_ATP-bd"/>
</dbReference>
<reference evidence="6 7" key="1">
    <citation type="submission" date="2016-11" db="EMBL/GenBank/DDBJ databases">
        <authorList>
            <person name="Jaros S."/>
            <person name="Januszkiewicz K."/>
            <person name="Wedrychowicz H."/>
        </authorList>
    </citation>
    <scope>NUCLEOTIDE SEQUENCE [LARGE SCALE GENOMIC DNA]</scope>
    <source>
        <strain evidence="6 7">CGMCC 1.10681</strain>
    </source>
</reference>
<dbReference type="InterPro" id="IPR027417">
    <property type="entry name" value="P-loop_NTPase"/>
</dbReference>
<evidence type="ECO:0000256" key="2">
    <source>
        <dbReference type="ARBA" id="ARBA00022448"/>
    </source>
</evidence>
<organism evidence="6 7">
    <name type="scientific">Gracilibacillus kekensis</name>
    <dbReference type="NCBI Taxonomy" id="1027249"/>
    <lineage>
        <taxon>Bacteria</taxon>
        <taxon>Bacillati</taxon>
        <taxon>Bacillota</taxon>
        <taxon>Bacilli</taxon>
        <taxon>Bacillales</taxon>
        <taxon>Bacillaceae</taxon>
        <taxon>Gracilibacillus</taxon>
    </lineage>
</organism>
<dbReference type="GO" id="GO:0022857">
    <property type="term" value="F:transmembrane transporter activity"/>
    <property type="evidence" value="ECO:0007669"/>
    <property type="project" value="UniProtKB-ARBA"/>
</dbReference>
<proteinExistence type="inferred from homology"/>
<dbReference type="STRING" id="1027249.SAMN05216179_2822"/>
<sequence length="257" mass="28655">MADVLQVQDLNKIYDGKAIFQALTNITFNVEKGEFIGVMGPSGSGKTTLLNLISTIDRPTSGQVIVNGQEPHKLKKGKLAEFRRKELGFVFQDFNLLDTLTLEENIMLPLTLERVDSGEIDKKVQAITQKLGIDSILNKRTYEVSGGQKQRTAIARAIIHQPFLLLADEPTGNLDSKSSKDVMQTLQMINEKDKTTMLMVTHDPSAASYCDRVIFIKDGKLYNEVYKGTNQKVFFQQILDVLSMLGGDPDDLSTVRL</sequence>
<comment type="similarity">
    <text evidence="1">Belongs to the ABC transporter superfamily.</text>
</comment>
<dbReference type="RefSeq" id="WP_073202503.1">
    <property type="nucleotide sequence ID" value="NZ_FRCZ01000006.1"/>
</dbReference>
<accession>A0A1M7Q793</accession>
<dbReference type="FunFam" id="3.40.50.300:FF:000032">
    <property type="entry name" value="Export ABC transporter ATP-binding protein"/>
    <property type="match status" value="1"/>
</dbReference>
<dbReference type="InterPro" id="IPR003593">
    <property type="entry name" value="AAA+_ATPase"/>
</dbReference>
<dbReference type="Pfam" id="PF00005">
    <property type="entry name" value="ABC_tran"/>
    <property type="match status" value="1"/>
</dbReference>
<dbReference type="GO" id="GO:0005524">
    <property type="term" value="F:ATP binding"/>
    <property type="evidence" value="ECO:0007669"/>
    <property type="project" value="UniProtKB-KW"/>
</dbReference>
<keyword evidence="7" id="KW-1185">Reference proteome</keyword>
<dbReference type="PROSITE" id="PS50893">
    <property type="entry name" value="ABC_TRANSPORTER_2"/>
    <property type="match status" value="1"/>
</dbReference>
<evidence type="ECO:0000256" key="4">
    <source>
        <dbReference type="ARBA" id="ARBA00022840"/>
    </source>
</evidence>
<evidence type="ECO:0000313" key="6">
    <source>
        <dbReference type="EMBL" id="SHN26158.1"/>
    </source>
</evidence>
<feature type="domain" description="ABC transporter" evidence="5">
    <location>
        <begin position="5"/>
        <end position="243"/>
    </location>
</feature>